<dbReference type="InterPro" id="IPR007111">
    <property type="entry name" value="NACHT_NTPase"/>
</dbReference>
<evidence type="ECO:0000313" key="2">
    <source>
        <dbReference type="EMBL" id="CAE7831560.1"/>
    </source>
</evidence>
<protein>
    <recommendedName>
        <fullName evidence="1">NACHT domain-containing protein</fullName>
    </recommendedName>
</protein>
<dbReference type="Pfam" id="PF05729">
    <property type="entry name" value="NACHT"/>
    <property type="match status" value="1"/>
</dbReference>
<dbReference type="EMBL" id="CAJNJA010048472">
    <property type="protein sequence ID" value="CAE7831560.1"/>
    <property type="molecule type" value="Genomic_DNA"/>
</dbReference>
<comment type="caution">
    <text evidence="2">The sequence shown here is derived from an EMBL/GenBank/DDBJ whole genome shotgun (WGS) entry which is preliminary data.</text>
</comment>
<organism evidence="2 3">
    <name type="scientific">Symbiodinium necroappetens</name>
    <dbReference type="NCBI Taxonomy" id="1628268"/>
    <lineage>
        <taxon>Eukaryota</taxon>
        <taxon>Sar</taxon>
        <taxon>Alveolata</taxon>
        <taxon>Dinophyceae</taxon>
        <taxon>Suessiales</taxon>
        <taxon>Symbiodiniaceae</taxon>
        <taxon>Symbiodinium</taxon>
    </lineage>
</organism>
<sequence length="415" mass="45352">MLLLRKKELACHSSALQLSPAFLLVDSGVRRARVGIVFEGIPVQTLRLQAWAKRAFGSDSDEILRGDRRLVLVLDGLDEAAIARRRILDWLRQWLQASGHRCVCTIIASRPSGTNQVLASDGSAREPAASVVLGQFSETSLLTQEPLPVSSHVRLNDGTGQSLGAGTVRSCEEGFLLLKKEVNGLEPGVHSLKVRRKGPEIVFSAAVSLDYAERSSAQVILERAFRTAGGDLEKRFGHRVVARRADGEVWEESKPILCGTMLKWPRGAFPCRAFLKTREVAADDRNVEDVQVSFRETSAGIFLEGDLEPGDEVELGSDGPQRELLPLDRCFRVVLEAEVPRCPASLAEMTVQDELLGFAPLEILPLSPPVASRLGEVAGNLRSTVLSFCRISKFGEEELRALPEAAPRLSRSSGM</sequence>
<feature type="domain" description="NACHT" evidence="1">
    <location>
        <begin position="60"/>
        <end position="139"/>
    </location>
</feature>
<name>A0A812ZJT2_9DINO</name>
<gene>
    <name evidence="2" type="ORF">SNEC2469_LOCUS24870</name>
</gene>
<evidence type="ECO:0000313" key="3">
    <source>
        <dbReference type="Proteomes" id="UP000601435"/>
    </source>
</evidence>
<dbReference type="Proteomes" id="UP000601435">
    <property type="component" value="Unassembled WGS sequence"/>
</dbReference>
<keyword evidence="3" id="KW-1185">Reference proteome</keyword>
<accession>A0A812ZJT2</accession>
<reference evidence="2" key="1">
    <citation type="submission" date="2021-02" db="EMBL/GenBank/DDBJ databases">
        <authorList>
            <person name="Dougan E. K."/>
            <person name="Rhodes N."/>
            <person name="Thang M."/>
            <person name="Chan C."/>
        </authorList>
    </citation>
    <scope>NUCLEOTIDE SEQUENCE</scope>
</reference>
<proteinExistence type="predicted"/>
<evidence type="ECO:0000259" key="1">
    <source>
        <dbReference type="Pfam" id="PF05729"/>
    </source>
</evidence>
<dbReference type="AlphaFoldDB" id="A0A812ZJT2"/>